<dbReference type="EC" id="2.7.2.11" evidence="8"/>
<dbReference type="AlphaFoldDB" id="A0A4R2P460"/>
<dbReference type="CDD" id="cd21157">
    <property type="entry name" value="PUA_G5K"/>
    <property type="match status" value="1"/>
</dbReference>
<protein>
    <recommendedName>
        <fullName evidence="8">Glutamate 5-kinase</fullName>
        <ecNumber evidence="8">2.7.2.11</ecNumber>
    </recommendedName>
    <alternativeName>
        <fullName evidence="8">Gamma-glutamyl kinase</fullName>
        <shortName evidence="8">GK</shortName>
    </alternativeName>
</protein>
<dbReference type="InterPro" id="IPR019797">
    <property type="entry name" value="Glutamate_5-kinase_CS"/>
</dbReference>
<dbReference type="Gene3D" id="2.30.130.10">
    <property type="entry name" value="PUA domain"/>
    <property type="match status" value="1"/>
</dbReference>
<dbReference type="PROSITE" id="PS00902">
    <property type="entry name" value="GLUTAMATE_5_KINASE"/>
    <property type="match status" value="1"/>
</dbReference>
<comment type="caution">
    <text evidence="10">The sequence shown here is derived from an EMBL/GenBank/DDBJ whole genome shotgun (WGS) entry which is preliminary data.</text>
</comment>
<evidence type="ECO:0000256" key="4">
    <source>
        <dbReference type="ARBA" id="ARBA00022679"/>
    </source>
</evidence>
<keyword evidence="11" id="KW-1185">Reference proteome</keyword>
<dbReference type="InterPro" id="IPR001057">
    <property type="entry name" value="Glu/AcGlu_kinase"/>
</dbReference>
<keyword evidence="7 8" id="KW-0067">ATP-binding</keyword>
<dbReference type="PROSITE" id="PS50890">
    <property type="entry name" value="PUA"/>
    <property type="match status" value="1"/>
</dbReference>
<dbReference type="InterPro" id="IPR036974">
    <property type="entry name" value="PUA_sf"/>
</dbReference>
<evidence type="ECO:0000256" key="5">
    <source>
        <dbReference type="ARBA" id="ARBA00022741"/>
    </source>
</evidence>
<dbReference type="InterPro" id="IPR015947">
    <property type="entry name" value="PUA-like_sf"/>
</dbReference>
<evidence type="ECO:0000313" key="11">
    <source>
        <dbReference type="Proteomes" id="UP000295416"/>
    </source>
</evidence>
<feature type="binding site" evidence="8">
    <location>
        <position position="148"/>
    </location>
    <ligand>
        <name>substrate</name>
    </ligand>
</feature>
<comment type="pathway">
    <text evidence="8">Amino-acid biosynthesis; L-proline biosynthesis; L-glutamate 5-semialdehyde from L-glutamate: step 1/2.</text>
</comment>
<dbReference type="SUPFAM" id="SSF88697">
    <property type="entry name" value="PUA domain-like"/>
    <property type="match status" value="1"/>
</dbReference>
<dbReference type="GO" id="GO:0055129">
    <property type="term" value="P:L-proline biosynthetic process"/>
    <property type="evidence" value="ECO:0007669"/>
    <property type="project" value="UniProtKB-UniRule"/>
</dbReference>
<feature type="binding site" evidence="8">
    <location>
        <begin position="211"/>
        <end position="217"/>
    </location>
    <ligand>
        <name>ATP</name>
        <dbReference type="ChEBI" id="CHEBI:30616"/>
    </ligand>
</feature>
<proteinExistence type="inferred from homology"/>
<feature type="binding site" evidence="8">
    <location>
        <position position="49"/>
    </location>
    <ligand>
        <name>substrate</name>
    </ligand>
</feature>
<dbReference type="Pfam" id="PF00696">
    <property type="entry name" value="AA_kinase"/>
    <property type="match status" value="1"/>
</dbReference>
<feature type="domain" description="PUA" evidence="9">
    <location>
        <begin position="278"/>
        <end position="361"/>
    </location>
</feature>
<dbReference type="Gene3D" id="3.40.1160.10">
    <property type="entry name" value="Acetylglutamate kinase-like"/>
    <property type="match status" value="1"/>
</dbReference>
<evidence type="ECO:0000256" key="8">
    <source>
        <dbReference type="HAMAP-Rule" id="MF_00456"/>
    </source>
</evidence>
<dbReference type="GO" id="GO:0003723">
    <property type="term" value="F:RNA binding"/>
    <property type="evidence" value="ECO:0007669"/>
    <property type="project" value="InterPro"/>
</dbReference>
<accession>A0A4R2P460</accession>
<dbReference type="SMART" id="SM00359">
    <property type="entry name" value="PUA"/>
    <property type="match status" value="1"/>
</dbReference>
<keyword evidence="1 8" id="KW-0963">Cytoplasm</keyword>
<comment type="similarity">
    <text evidence="8">Belongs to the glutamate 5-kinase family.</text>
</comment>
<dbReference type="Proteomes" id="UP000295416">
    <property type="component" value="Unassembled WGS sequence"/>
</dbReference>
<dbReference type="CDD" id="cd04242">
    <property type="entry name" value="AAK_G5K_ProB"/>
    <property type="match status" value="1"/>
</dbReference>
<name>A0A4R2P460_9BACL</name>
<organism evidence="10 11">
    <name type="scientific">Scopulibacillus darangshiensis</name>
    <dbReference type="NCBI Taxonomy" id="442528"/>
    <lineage>
        <taxon>Bacteria</taxon>
        <taxon>Bacillati</taxon>
        <taxon>Bacillota</taxon>
        <taxon>Bacilli</taxon>
        <taxon>Bacillales</taxon>
        <taxon>Sporolactobacillaceae</taxon>
        <taxon>Scopulibacillus</taxon>
    </lineage>
</organism>
<evidence type="ECO:0000259" key="9">
    <source>
        <dbReference type="SMART" id="SM00359"/>
    </source>
</evidence>
<dbReference type="GO" id="GO:0005829">
    <property type="term" value="C:cytosol"/>
    <property type="evidence" value="ECO:0007669"/>
    <property type="project" value="TreeGrafter"/>
</dbReference>
<dbReference type="GO" id="GO:0004349">
    <property type="term" value="F:glutamate 5-kinase activity"/>
    <property type="evidence" value="ECO:0007669"/>
    <property type="project" value="UniProtKB-UniRule"/>
</dbReference>
<keyword evidence="2 8" id="KW-0028">Amino-acid biosynthesis</keyword>
<dbReference type="PANTHER" id="PTHR43654">
    <property type="entry name" value="GLUTAMATE 5-KINASE"/>
    <property type="match status" value="1"/>
</dbReference>
<dbReference type="InterPro" id="IPR041739">
    <property type="entry name" value="G5K_ProB"/>
</dbReference>
<evidence type="ECO:0000256" key="2">
    <source>
        <dbReference type="ARBA" id="ARBA00022605"/>
    </source>
</evidence>
<dbReference type="PANTHER" id="PTHR43654:SF1">
    <property type="entry name" value="ISOPENTENYL PHOSPHATE KINASE"/>
    <property type="match status" value="1"/>
</dbReference>
<dbReference type="InterPro" id="IPR002478">
    <property type="entry name" value="PUA"/>
</dbReference>
<comment type="function">
    <text evidence="8">Catalyzes the transfer of a phosphate group to glutamate to form L-glutamate 5-phosphate.</text>
</comment>
<keyword evidence="5 8" id="KW-0547">Nucleotide-binding</keyword>
<dbReference type="Pfam" id="PF01472">
    <property type="entry name" value="PUA"/>
    <property type="match status" value="1"/>
</dbReference>
<dbReference type="InterPro" id="IPR001048">
    <property type="entry name" value="Asp/Glu/Uridylate_kinase"/>
</dbReference>
<evidence type="ECO:0000313" key="10">
    <source>
        <dbReference type="EMBL" id="TCP29580.1"/>
    </source>
</evidence>
<keyword evidence="3 8" id="KW-0641">Proline biosynthesis</keyword>
<dbReference type="InterPro" id="IPR036393">
    <property type="entry name" value="AceGlu_kinase-like_sf"/>
</dbReference>
<dbReference type="EMBL" id="SLXK01000009">
    <property type="protein sequence ID" value="TCP29580.1"/>
    <property type="molecule type" value="Genomic_DNA"/>
</dbReference>
<evidence type="ECO:0000256" key="3">
    <source>
        <dbReference type="ARBA" id="ARBA00022650"/>
    </source>
</evidence>
<dbReference type="FunFam" id="3.40.1160.10:FF:000018">
    <property type="entry name" value="Glutamate 5-kinase"/>
    <property type="match status" value="1"/>
</dbReference>
<gene>
    <name evidence="8" type="primary">proB</name>
    <name evidence="10" type="ORF">EV207_10934</name>
</gene>
<dbReference type="UniPathway" id="UPA00098">
    <property type="reaction ID" value="UER00359"/>
</dbReference>
<evidence type="ECO:0000256" key="1">
    <source>
        <dbReference type="ARBA" id="ARBA00022490"/>
    </source>
</evidence>
<feature type="binding site" evidence="8">
    <location>
        <position position="9"/>
    </location>
    <ligand>
        <name>ATP</name>
        <dbReference type="ChEBI" id="CHEBI:30616"/>
    </ligand>
</feature>
<comment type="subcellular location">
    <subcellularLocation>
        <location evidence="8">Cytoplasm</location>
    </subcellularLocation>
</comment>
<dbReference type="PIRSF" id="PIRSF000729">
    <property type="entry name" value="GK"/>
    <property type="match status" value="1"/>
</dbReference>
<evidence type="ECO:0000256" key="7">
    <source>
        <dbReference type="ARBA" id="ARBA00022840"/>
    </source>
</evidence>
<dbReference type="InterPro" id="IPR005715">
    <property type="entry name" value="Glu_5kinase/COase_Synthase"/>
</dbReference>
<evidence type="ECO:0000256" key="6">
    <source>
        <dbReference type="ARBA" id="ARBA00022777"/>
    </source>
</evidence>
<dbReference type="HAMAP" id="MF_00456">
    <property type="entry name" value="ProB"/>
    <property type="match status" value="1"/>
</dbReference>
<dbReference type="SUPFAM" id="SSF53633">
    <property type="entry name" value="Carbamate kinase-like"/>
    <property type="match status" value="1"/>
</dbReference>
<reference evidence="10 11" key="1">
    <citation type="submission" date="2019-03" db="EMBL/GenBank/DDBJ databases">
        <title>Genomic Encyclopedia of Type Strains, Phase IV (KMG-IV): sequencing the most valuable type-strain genomes for metagenomic binning, comparative biology and taxonomic classification.</title>
        <authorList>
            <person name="Goeker M."/>
        </authorList>
    </citation>
    <scope>NUCLEOTIDE SEQUENCE [LARGE SCALE GENOMIC DNA]</scope>
    <source>
        <strain evidence="10 11">DSM 19377</strain>
    </source>
</reference>
<dbReference type="GO" id="GO:0005524">
    <property type="term" value="F:ATP binding"/>
    <property type="evidence" value="ECO:0007669"/>
    <property type="project" value="UniProtKB-KW"/>
</dbReference>
<dbReference type="OrthoDB" id="9804434at2"/>
<feature type="binding site" evidence="8">
    <location>
        <position position="136"/>
    </location>
    <ligand>
        <name>substrate</name>
    </ligand>
</feature>
<dbReference type="PRINTS" id="PR00474">
    <property type="entry name" value="GLU5KINASE"/>
</dbReference>
<dbReference type="InterPro" id="IPR011529">
    <property type="entry name" value="Glu_5kinase"/>
</dbReference>
<dbReference type="RefSeq" id="WP_132745566.1">
    <property type="nucleotide sequence ID" value="NZ_SLXK01000009.1"/>
</dbReference>
<dbReference type="NCBIfam" id="TIGR01027">
    <property type="entry name" value="proB"/>
    <property type="match status" value="1"/>
</dbReference>
<keyword evidence="4 8" id="KW-0808">Transferase</keyword>
<keyword evidence="6 8" id="KW-0418">Kinase</keyword>
<sequence length="374" mass="39618">MGKKRVVVKIGSSSLTNTIGGLSESKLAEHTKALAQLIKQGHEVLLVSSGAVSAGFGDLGYPARPVTTSGKQAAAAVGQGRLIQSYTESFKAYGIVPAQLLLTKNDFTNKEQYSNAYSVLTELLKRSVLPIINENDSVVVDELTFGDNDMLAALVSGLVHADFLMILTDVNGLYEEDPRVNPQALRYDFLPEITEDLLQQTKSTSVSKFGTGGMKSKLLAAQTALSLGVNCFVGTGLGPDKCLDILDGKGDGTYIGHSPGPILKKPKQWLALHSQVSGEIQVDGGAARAITAEGKSLLPAGIRHISGSFDTGDVVEITTTKGEVIGKGQVNYSSAQLKMVIGLASQEAMQKTGGKRPEVIHRDHFVQIIGEALI</sequence>
<comment type="catalytic activity">
    <reaction evidence="8">
        <text>L-glutamate + ATP = L-glutamyl 5-phosphate + ADP</text>
        <dbReference type="Rhea" id="RHEA:14877"/>
        <dbReference type="ChEBI" id="CHEBI:29985"/>
        <dbReference type="ChEBI" id="CHEBI:30616"/>
        <dbReference type="ChEBI" id="CHEBI:58274"/>
        <dbReference type="ChEBI" id="CHEBI:456216"/>
        <dbReference type="EC" id="2.7.2.11"/>
    </reaction>
</comment>
<feature type="binding site" evidence="8">
    <location>
        <begin position="168"/>
        <end position="169"/>
    </location>
    <ligand>
        <name>ATP</name>
        <dbReference type="ChEBI" id="CHEBI:30616"/>
    </ligand>
</feature>